<organism evidence="2 3">
    <name type="scientific">Rothia terrae</name>
    <dbReference type="NCBI Taxonomy" id="396015"/>
    <lineage>
        <taxon>Bacteria</taxon>
        <taxon>Bacillati</taxon>
        <taxon>Actinomycetota</taxon>
        <taxon>Actinomycetes</taxon>
        <taxon>Micrococcales</taxon>
        <taxon>Micrococcaceae</taxon>
        <taxon>Rothia</taxon>
    </lineage>
</organism>
<feature type="compositionally biased region" description="Basic and acidic residues" evidence="1">
    <location>
        <begin position="172"/>
        <end position="184"/>
    </location>
</feature>
<dbReference type="EMBL" id="CP061539">
    <property type="protein sequence ID" value="QNV38110.1"/>
    <property type="molecule type" value="Genomic_DNA"/>
</dbReference>
<feature type="compositionally biased region" description="Acidic residues" evidence="1">
    <location>
        <begin position="143"/>
        <end position="164"/>
    </location>
</feature>
<dbReference type="Pfam" id="PF11228">
    <property type="entry name" value="DUF3027"/>
    <property type="match status" value="1"/>
</dbReference>
<dbReference type="Proteomes" id="UP000516404">
    <property type="component" value="Chromosome"/>
</dbReference>
<dbReference type="KEGG" id="rter:IDM49_02140"/>
<evidence type="ECO:0000313" key="3">
    <source>
        <dbReference type="Proteomes" id="UP000516404"/>
    </source>
</evidence>
<dbReference type="InterPro" id="IPR021391">
    <property type="entry name" value="DUF3027"/>
</dbReference>
<keyword evidence="3" id="KW-1185">Reference proteome</keyword>
<proteinExistence type="predicted"/>
<protein>
    <submittedName>
        <fullName evidence="2">DUF3027 domain-containing protein</fullName>
    </submittedName>
</protein>
<feature type="region of interest" description="Disordered" evidence="1">
    <location>
        <begin position="137"/>
        <end position="184"/>
    </location>
</feature>
<name>A0A7H2BEL4_9MICC</name>
<reference evidence="2 3" key="1">
    <citation type="submission" date="2020-09" db="EMBL/GenBank/DDBJ databases">
        <title>Investigation of environmental microbes.</title>
        <authorList>
            <person name="Ou Y."/>
            <person name="Kang Q."/>
        </authorList>
    </citation>
    <scope>NUCLEOTIDE SEQUENCE [LARGE SCALE GENOMIC DNA]</scope>
    <source>
        <strain evidence="2 3">KJZ-14</strain>
    </source>
</reference>
<sequence length="184" mass="20439">MSEFAPEAIDTSTPENAVSTFDSTESTDEHPSLGVPVRRRRTEKVDEVIAAAKDLALTGILEITNSESVGPVHHVRSEEERLSTHLFECALPGYRGWFWFATLARAPRSKHVTVCEVGLLPGDDALLAPEWVPWSDRVRPEDTESDDDYDTTDIVDAEDVDEDAPVNQLETKSSEQEARESEAE</sequence>
<feature type="compositionally biased region" description="Polar residues" evidence="1">
    <location>
        <begin position="10"/>
        <end position="24"/>
    </location>
</feature>
<evidence type="ECO:0000256" key="1">
    <source>
        <dbReference type="SAM" id="MobiDB-lite"/>
    </source>
</evidence>
<evidence type="ECO:0000313" key="2">
    <source>
        <dbReference type="EMBL" id="QNV38110.1"/>
    </source>
</evidence>
<gene>
    <name evidence="2" type="ORF">IDM49_02140</name>
</gene>
<feature type="region of interest" description="Disordered" evidence="1">
    <location>
        <begin position="1"/>
        <end position="34"/>
    </location>
</feature>
<accession>A0A7H2BEL4</accession>
<dbReference type="GeneID" id="96623025"/>
<dbReference type="RefSeq" id="WP_190724864.1">
    <property type="nucleotide sequence ID" value="NZ_CP061539.1"/>
</dbReference>
<dbReference type="AlphaFoldDB" id="A0A7H2BEL4"/>